<dbReference type="GO" id="GO:0003841">
    <property type="term" value="F:1-acylglycerol-3-phosphate O-acyltransferase activity"/>
    <property type="evidence" value="ECO:0007669"/>
    <property type="project" value="TreeGrafter"/>
</dbReference>
<dbReference type="Pfam" id="PF01553">
    <property type="entry name" value="Acyltransferase"/>
    <property type="match status" value="1"/>
</dbReference>
<protein>
    <submittedName>
        <fullName evidence="6">1-acyl-sn-glycerol-3-phosphate acyltransferase</fullName>
    </submittedName>
</protein>
<dbReference type="InterPro" id="IPR002123">
    <property type="entry name" value="Plipid/glycerol_acylTrfase"/>
</dbReference>
<dbReference type="SUPFAM" id="SSF69593">
    <property type="entry name" value="Glycerol-3-phosphate (1)-acyltransferase"/>
    <property type="match status" value="1"/>
</dbReference>
<dbReference type="PANTHER" id="PTHR10434">
    <property type="entry name" value="1-ACYL-SN-GLYCEROL-3-PHOSPHATE ACYLTRANSFERASE"/>
    <property type="match status" value="1"/>
</dbReference>
<feature type="transmembrane region" description="Helical" evidence="4">
    <location>
        <begin position="35"/>
        <end position="54"/>
    </location>
</feature>
<accession>A0A845S8E4</accession>
<keyword evidence="4" id="KW-0812">Transmembrane</keyword>
<dbReference type="GO" id="GO:0006654">
    <property type="term" value="P:phosphatidic acid biosynthetic process"/>
    <property type="evidence" value="ECO:0007669"/>
    <property type="project" value="TreeGrafter"/>
</dbReference>
<feature type="domain" description="Phospholipid/glycerol acyltransferase" evidence="5">
    <location>
        <begin position="58"/>
        <end position="142"/>
    </location>
</feature>
<evidence type="ECO:0000256" key="2">
    <source>
        <dbReference type="ARBA" id="ARBA00022679"/>
    </source>
</evidence>
<evidence type="ECO:0000259" key="5">
    <source>
        <dbReference type="Pfam" id="PF01553"/>
    </source>
</evidence>
<evidence type="ECO:0000256" key="4">
    <source>
        <dbReference type="SAM" id="Phobius"/>
    </source>
</evidence>
<keyword evidence="4" id="KW-0472">Membrane</keyword>
<evidence type="ECO:0000313" key="6">
    <source>
        <dbReference type="EMBL" id="NCU62792.1"/>
    </source>
</evidence>
<dbReference type="Proteomes" id="UP000572953">
    <property type="component" value="Unassembled WGS sequence"/>
</dbReference>
<comment type="caution">
    <text evidence="6">The sequence shown here is derived from an EMBL/GenBank/DDBJ whole genome shotgun (WGS) entry which is preliminary data.</text>
</comment>
<feature type="non-terminal residue" evidence="6">
    <location>
        <position position="148"/>
    </location>
</feature>
<evidence type="ECO:0000313" key="7">
    <source>
        <dbReference type="Proteomes" id="UP000572953"/>
    </source>
</evidence>
<sequence length="148" mass="17079">MHFLRSLVFNFATYCGSFFSTLLALPTLIMPKAAMQWLARMLGFYIIFCVRFIINTKIIFKGLENIPKDRKFFVASAHQSICETFVFNAVLNAPIFIVKAELFKIPFYGWCIKKLGFIGTHREKVTKDHLVFLEKTAETINKETSPLI</sequence>
<reference evidence="6 7" key="1">
    <citation type="submission" date="2018-10" db="EMBL/GenBank/DDBJ databases">
        <title>Iterative Subtractive Binning of Freshwater Chronoseries Metagenomes Recovers Nearly Complete Genomes from over Four Hundred Novel Species.</title>
        <authorList>
            <person name="Rodriguez-R L.M."/>
            <person name="Tsementzi D."/>
            <person name="Luo C."/>
            <person name="Konstantinidis K.T."/>
        </authorList>
    </citation>
    <scope>NUCLEOTIDE SEQUENCE [LARGE SCALE GENOMIC DNA]</scope>
    <source>
        <strain evidence="6">WB7_2B_003</strain>
    </source>
</reference>
<evidence type="ECO:0000256" key="3">
    <source>
        <dbReference type="ARBA" id="ARBA00023315"/>
    </source>
</evidence>
<name>A0A845S8E4_9PROT</name>
<dbReference type="EMBL" id="RGGN01000040">
    <property type="protein sequence ID" value="NCU62792.1"/>
    <property type="molecule type" value="Genomic_DNA"/>
</dbReference>
<keyword evidence="3 6" id="KW-0012">Acyltransferase</keyword>
<dbReference type="AlphaFoldDB" id="A0A845S8E4"/>
<keyword evidence="4" id="KW-1133">Transmembrane helix</keyword>
<feature type="transmembrane region" description="Helical" evidence="4">
    <location>
        <begin position="7"/>
        <end position="29"/>
    </location>
</feature>
<gene>
    <name evidence="6" type="ORF">EBV78_01685</name>
</gene>
<evidence type="ECO:0000256" key="1">
    <source>
        <dbReference type="ARBA" id="ARBA00005189"/>
    </source>
</evidence>
<organism evidence="6 7">
    <name type="scientific">Candidatus Fonsibacter lacus</name>
    <dbReference type="NCBI Taxonomy" id="2576439"/>
    <lineage>
        <taxon>Bacteria</taxon>
        <taxon>Pseudomonadati</taxon>
        <taxon>Pseudomonadota</taxon>
        <taxon>Alphaproteobacteria</taxon>
        <taxon>Candidatus Pelagibacterales</taxon>
        <taxon>Candidatus Pelagibacterales incertae sedis</taxon>
        <taxon>Candidatus Fonsibacter</taxon>
    </lineage>
</organism>
<proteinExistence type="predicted"/>
<keyword evidence="2 6" id="KW-0808">Transferase</keyword>
<comment type="pathway">
    <text evidence="1">Lipid metabolism.</text>
</comment>
<dbReference type="PANTHER" id="PTHR10434:SF40">
    <property type="entry name" value="1-ACYL-SN-GLYCEROL-3-PHOSPHATE ACYLTRANSFERASE"/>
    <property type="match status" value="1"/>
</dbReference>